<dbReference type="InterPro" id="IPR024478">
    <property type="entry name" value="HlyB_4HB_MCP"/>
</dbReference>
<evidence type="ECO:0000256" key="2">
    <source>
        <dbReference type="ARBA" id="ARBA00022481"/>
    </source>
</evidence>
<name>A0A7X2IMN2_9BURK</name>
<feature type="transmembrane region" description="Helical" evidence="7">
    <location>
        <begin position="12"/>
        <end position="31"/>
    </location>
</feature>
<dbReference type="InterPro" id="IPR004090">
    <property type="entry name" value="Chemotax_Me-accpt_rcpt"/>
</dbReference>
<keyword evidence="5" id="KW-0175">Coiled coil</keyword>
<protein>
    <submittedName>
        <fullName evidence="9">Methyl-accepting chemotaxis protein</fullName>
    </submittedName>
</protein>
<gene>
    <name evidence="9" type="ORF">GJ700_14090</name>
</gene>
<feature type="domain" description="Methyl-accepting transducer" evidence="8">
    <location>
        <begin position="279"/>
        <end position="508"/>
    </location>
</feature>
<evidence type="ECO:0000256" key="4">
    <source>
        <dbReference type="PROSITE-ProRule" id="PRU00284"/>
    </source>
</evidence>
<reference evidence="9 10" key="1">
    <citation type="submission" date="2019-11" db="EMBL/GenBank/DDBJ databases">
        <title>Novel species isolated from a subtropical stream in China.</title>
        <authorList>
            <person name="Lu H."/>
        </authorList>
    </citation>
    <scope>NUCLEOTIDE SEQUENCE [LARGE SCALE GENOMIC DNA]</scope>
    <source>
        <strain evidence="9 10">FT92W</strain>
    </source>
</reference>
<dbReference type="SUPFAM" id="SSF58104">
    <property type="entry name" value="Methyl-accepting chemotaxis protein (MCP) signaling domain"/>
    <property type="match status" value="1"/>
</dbReference>
<keyword evidence="4" id="KW-0807">Transducer</keyword>
<keyword evidence="7" id="KW-1133">Transmembrane helix</keyword>
<evidence type="ECO:0000256" key="1">
    <source>
        <dbReference type="ARBA" id="ARBA00004370"/>
    </source>
</evidence>
<dbReference type="SMART" id="SM00283">
    <property type="entry name" value="MA"/>
    <property type="match status" value="1"/>
</dbReference>
<dbReference type="Pfam" id="PF12729">
    <property type="entry name" value="4HB_MCP_1"/>
    <property type="match status" value="1"/>
</dbReference>
<evidence type="ECO:0000256" key="5">
    <source>
        <dbReference type="SAM" id="Coils"/>
    </source>
</evidence>
<dbReference type="EMBL" id="WKJJ01000008">
    <property type="protein sequence ID" value="MRV72837.1"/>
    <property type="molecule type" value="Genomic_DNA"/>
</dbReference>
<evidence type="ECO:0000259" key="8">
    <source>
        <dbReference type="PROSITE" id="PS50111"/>
    </source>
</evidence>
<dbReference type="GO" id="GO:0004888">
    <property type="term" value="F:transmembrane signaling receptor activity"/>
    <property type="evidence" value="ECO:0007669"/>
    <property type="project" value="InterPro"/>
</dbReference>
<comment type="caution">
    <text evidence="9">The sequence shown here is derived from an EMBL/GenBank/DDBJ whole genome shotgun (WGS) entry which is preliminary data.</text>
</comment>
<dbReference type="PANTHER" id="PTHR43531:SF14">
    <property type="entry name" value="METHYL-ACCEPTING CHEMOTAXIS PROTEIN I-RELATED"/>
    <property type="match status" value="1"/>
</dbReference>
<dbReference type="CDD" id="cd11386">
    <property type="entry name" value="MCP_signal"/>
    <property type="match status" value="1"/>
</dbReference>
<dbReference type="InterPro" id="IPR051310">
    <property type="entry name" value="MCP_chemotaxis"/>
</dbReference>
<dbReference type="Pfam" id="PF00015">
    <property type="entry name" value="MCPsignal"/>
    <property type="match status" value="1"/>
</dbReference>
<dbReference type="PRINTS" id="PR00260">
    <property type="entry name" value="CHEMTRNSDUCR"/>
</dbReference>
<feature type="coiled-coil region" evidence="5">
    <location>
        <begin position="479"/>
        <end position="506"/>
    </location>
</feature>
<keyword evidence="7" id="KW-0472">Membrane</keyword>
<dbReference type="AlphaFoldDB" id="A0A7X2IMN2"/>
<organism evidence="9 10">
    <name type="scientific">Pseudoduganella rivuli</name>
    <dbReference type="NCBI Taxonomy" id="2666085"/>
    <lineage>
        <taxon>Bacteria</taxon>
        <taxon>Pseudomonadati</taxon>
        <taxon>Pseudomonadota</taxon>
        <taxon>Betaproteobacteria</taxon>
        <taxon>Burkholderiales</taxon>
        <taxon>Oxalobacteraceae</taxon>
        <taxon>Telluria group</taxon>
        <taxon>Pseudoduganella</taxon>
    </lineage>
</organism>
<dbReference type="GO" id="GO:0005886">
    <property type="term" value="C:plasma membrane"/>
    <property type="evidence" value="ECO:0007669"/>
    <property type="project" value="TreeGrafter"/>
</dbReference>
<dbReference type="PANTHER" id="PTHR43531">
    <property type="entry name" value="PROTEIN ICFG"/>
    <property type="match status" value="1"/>
</dbReference>
<dbReference type="GO" id="GO:0007165">
    <property type="term" value="P:signal transduction"/>
    <property type="evidence" value="ECO:0007669"/>
    <property type="project" value="UniProtKB-KW"/>
</dbReference>
<dbReference type="CDD" id="cd19411">
    <property type="entry name" value="MCP2201-like_sensor"/>
    <property type="match status" value="1"/>
</dbReference>
<evidence type="ECO:0000313" key="9">
    <source>
        <dbReference type="EMBL" id="MRV72837.1"/>
    </source>
</evidence>
<feature type="transmembrane region" description="Helical" evidence="7">
    <location>
        <begin position="197"/>
        <end position="217"/>
    </location>
</feature>
<dbReference type="GO" id="GO:0006935">
    <property type="term" value="P:chemotaxis"/>
    <property type="evidence" value="ECO:0007669"/>
    <property type="project" value="InterPro"/>
</dbReference>
<dbReference type="Gene3D" id="1.10.287.950">
    <property type="entry name" value="Methyl-accepting chemotaxis protein"/>
    <property type="match status" value="1"/>
</dbReference>
<evidence type="ECO:0000256" key="7">
    <source>
        <dbReference type="SAM" id="Phobius"/>
    </source>
</evidence>
<keyword evidence="7" id="KW-0812">Transmembrane</keyword>
<evidence type="ECO:0000256" key="3">
    <source>
        <dbReference type="ARBA" id="ARBA00029447"/>
    </source>
</evidence>
<accession>A0A7X2IMN2</accession>
<dbReference type="Proteomes" id="UP000446768">
    <property type="component" value="Unassembled WGS sequence"/>
</dbReference>
<dbReference type="InterPro" id="IPR004089">
    <property type="entry name" value="MCPsignal_dom"/>
</dbReference>
<comment type="similarity">
    <text evidence="3">Belongs to the methyl-accepting chemotaxis (MCP) protein family.</text>
</comment>
<keyword evidence="10" id="KW-1185">Reference proteome</keyword>
<feature type="region of interest" description="Disordered" evidence="6">
    <location>
        <begin position="527"/>
        <end position="563"/>
    </location>
</feature>
<dbReference type="InterPro" id="IPR047347">
    <property type="entry name" value="YvaQ-like_sensor"/>
</dbReference>
<dbReference type="RefSeq" id="WP_154374817.1">
    <property type="nucleotide sequence ID" value="NZ_WKJJ01000008.1"/>
</dbReference>
<dbReference type="PROSITE" id="PS50111">
    <property type="entry name" value="CHEMOTAXIS_TRANSDUC_2"/>
    <property type="match status" value="1"/>
</dbReference>
<dbReference type="FunFam" id="1.10.287.950:FF:000001">
    <property type="entry name" value="Methyl-accepting chemotaxis sensory transducer"/>
    <property type="match status" value="1"/>
</dbReference>
<sequence>MTISHLKVSTRLAIGFGLVSLLLAVITLLGLSRMSGLKSRMDEITKVNDVQAAQASAMYITITERALALRNLILLGDNPEEVQIEVKRIKTQTEKYAAAADTLGRMLDAPSNNTTPQEKALFEGIRQSAEAAAPFVAKGLELAQAGRGDEAYRLLRFEFRPTQKKWWDQLNQLIELQVKQNAEANAEAEVNYANARAMMLLFGALALAASATAAILITRSVVRELGGEPGYARAIVEQIAAGDLGIEIHTRENDRSSLLFSMQAMRDSLADIVSRIDVTAHTIATASNQIASGNHDLSSRTEQQAGALEETASAMDQLIGTVKQNADHAQQANNLALSASEVALKGGAVVARVVDTMGSINASANKIVDIISVIDGIAFQTNILALNAAVEAARAGEQGRGFAVVATEVRNLAQRSAAAAKEIKALIGDSASQVEAGTQLVDQAGATMSEIVTGVRHVNDIMGEITSASREQHAGIEQVNQAISQMEQATQQNAALVEQASAAAESMKEQAGQLVQIVSIFKLGNAGAAQPGSNVTPLVRRRPPARPAAQRELLTAETRRTSR</sequence>
<comment type="subcellular location">
    <subcellularLocation>
        <location evidence="1">Membrane</location>
    </subcellularLocation>
</comment>
<evidence type="ECO:0000256" key="6">
    <source>
        <dbReference type="SAM" id="MobiDB-lite"/>
    </source>
</evidence>
<keyword evidence="2" id="KW-0488">Methylation</keyword>
<proteinExistence type="inferred from homology"/>
<evidence type="ECO:0000313" key="10">
    <source>
        <dbReference type="Proteomes" id="UP000446768"/>
    </source>
</evidence>